<gene>
    <name evidence="1" type="ORF">L915_15171</name>
</gene>
<dbReference type="AlphaFoldDB" id="W2G7E1"/>
<feature type="non-terminal residue" evidence="1">
    <location>
        <position position="1"/>
    </location>
</feature>
<evidence type="ECO:0000313" key="1">
    <source>
        <dbReference type="EMBL" id="ETK78922.1"/>
    </source>
</evidence>
<proteinExistence type="predicted"/>
<dbReference type="VEuPathDB" id="FungiDB:PPTG_20200"/>
<sequence>EMVHLTRSSRHWKLRCINDSSDYENTPPNTQNNSITVPRTAPAAFVTRSRMTTSLPPEHRLLPGFSFRNQKYNLVGLSRDVQCPAPPMDAKTAPALTDCIAGTMPSQPHHFLACTPRDATAITCMHENKCETLAQPPLWDAAPSPSCCTVLSHAPEGPTAWPSCGQPVGLHALEYSSKPPSNAWHTSDGIVPARRSSRVAHLREQFKPMATAFQNVPYVG</sequence>
<organism evidence="1">
    <name type="scientific">Phytophthora nicotianae</name>
    <name type="common">Potato buckeye rot agent</name>
    <name type="synonym">Phytophthora parasitica</name>
    <dbReference type="NCBI Taxonomy" id="4792"/>
    <lineage>
        <taxon>Eukaryota</taxon>
        <taxon>Sar</taxon>
        <taxon>Stramenopiles</taxon>
        <taxon>Oomycota</taxon>
        <taxon>Peronosporomycetes</taxon>
        <taxon>Peronosporales</taxon>
        <taxon>Peronosporaceae</taxon>
        <taxon>Phytophthora</taxon>
    </lineage>
</organism>
<protein>
    <submittedName>
        <fullName evidence="1">Uncharacterized protein</fullName>
    </submittedName>
</protein>
<dbReference type="Proteomes" id="UP000053236">
    <property type="component" value="Unassembled WGS sequence"/>
</dbReference>
<reference evidence="1" key="1">
    <citation type="submission" date="2013-11" db="EMBL/GenBank/DDBJ databases">
        <title>The Genome Sequence of Phytophthora parasitica CJ02B3.</title>
        <authorList>
            <consortium name="The Broad Institute Genomics Platform"/>
            <person name="Russ C."/>
            <person name="Tyler B."/>
            <person name="Panabieres F."/>
            <person name="Shan W."/>
            <person name="Tripathy S."/>
            <person name="Grunwald N."/>
            <person name="Machado M."/>
            <person name="Johnson C.S."/>
            <person name="Arredondo F."/>
            <person name="Hong C."/>
            <person name="Coffey M."/>
            <person name="Young S.K."/>
            <person name="Zeng Q."/>
            <person name="Gargeya S."/>
            <person name="Fitzgerald M."/>
            <person name="Abouelleil A."/>
            <person name="Alvarado L."/>
            <person name="Chapman S.B."/>
            <person name="Gainer-Dewar J."/>
            <person name="Goldberg J."/>
            <person name="Griggs A."/>
            <person name="Gujja S."/>
            <person name="Hansen M."/>
            <person name="Howarth C."/>
            <person name="Imamovic A."/>
            <person name="Ireland A."/>
            <person name="Larimer J."/>
            <person name="McCowan C."/>
            <person name="Murphy C."/>
            <person name="Pearson M."/>
            <person name="Poon T.W."/>
            <person name="Priest M."/>
            <person name="Roberts A."/>
            <person name="Saif S."/>
            <person name="Shea T."/>
            <person name="Sykes S."/>
            <person name="Wortman J."/>
            <person name="Nusbaum C."/>
            <person name="Birren B."/>
        </authorList>
    </citation>
    <scope>NUCLEOTIDE SEQUENCE [LARGE SCALE GENOMIC DNA]</scope>
    <source>
        <strain evidence="1">CJ02B3</strain>
    </source>
</reference>
<name>W2G7E1_PHYNI</name>
<accession>W2G7E1</accession>
<dbReference type="EMBL" id="KI688123">
    <property type="protein sequence ID" value="ETK78922.1"/>
    <property type="molecule type" value="Genomic_DNA"/>
</dbReference>